<feature type="transmembrane region" description="Helical" evidence="3">
    <location>
        <begin position="524"/>
        <end position="542"/>
    </location>
</feature>
<reference evidence="5 6" key="1">
    <citation type="submission" date="2018-08" db="EMBL/GenBank/DDBJ databases">
        <title>A genome reference for cultivated species of the human gut microbiota.</title>
        <authorList>
            <person name="Zou Y."/>
            <person name="Xue W."/>
            <person name="Luo G."/>
        </authorList>
    </citation>
    <scope>NUCLEOTIDE SEQUENCE [LARGE SCALE GENOMIC DNA]</scope>
    <source>
        <strain evidence="5 6">OM02-12</strain>
    </source>
</reference>
<dbReference type="EMBL" id="QSVQ01000020">
    <property type="protein sequence ID" value="RGO47659.1"/>
    <property type="molecule type" value="Genomic_DNA"/>
</dbReference>
<keyword evidence="3" id="KW-1133">Transmembrane helix</keyword>
<dbReference type="Pfam" id="PF10145">
    <property type="entry name" value="PhageMin_Tail"/>
    <property type="match status" value="1"/>
</dbReference>
<dbReference type="AlphaFoldDB" id="A0A3E5GPN2"/>
<feature type="transmembrane region" description="Helical" evidence="3">
    <location>
        <begin position="582"/>
        <end position="604"/>
    </location>
</feature>
<dbReference type="SUPFAM" id="SSF58104">
    <property type="entry name" value="Methyl-accepting chemotaxis protein (MCP) signaling domain"/>
    <property type="match status" value="1"/>
</dbReference>
<accession>A0A3E5GPN2</accession>
<proteinExistence type="predicted"/>
<gene>
    <name evidence="5" type="ORF">DXB12_13920</name>
</gene>
<protein>
    <recommendedName>
        <fullName evidence="4">Phage tail tape measure protein domain-containing protein</fullName>
    </recommendedName>
</protein>
<keyword evidence="2" id="KW-0175">Coiled coil</keyword>
<dbReference type="InterPro" id="IPR010090">
    <property type="entry name" value="Phage_tape_meas"/>
</dbReference>
<dbReference type="PANTHER" id="PTHR37813">
    <property type="entry name" value="FELS-2 PROPHAGE PROTEIN"/>
    <property type="match status" value="1"/>
</dbReference>
<dbReference type="Proteomes" id="UP000261055">
    <property type="component" value="Unassembled WGS sequence"/>
</dbReference>
<name>A0A3E5GPN2_9FIRM</name>
<evidence type="ECO:0000256" key="1">
    <source>
        <dbReference type="ARBA" id="ARBA00022612"/>
    </source>
</evidence>
<dbReference type="PANTHER" id="PTHR37813:SF1">
    <property type="entry name" value="FELS-2 PROPHAGE PROTEIN"/>
    <property type="match status" value="1"/>
</dbReference>
<keyword evidence="3" id="KW-0812">Transmembrane</keyword>
<evidence type="ECO:0000313" key="5">
    <source>
        <dbReference type="EMBL" id="RGO47659.1"/>
    </source>
</evidence>
<evidence type="ECO:0000259" key="4">
    <source>
        <dbReference type="Pfam" id="PF10145"/>
    </source>
</evidence>
<feature type="domain" description="Phage tail tape measure protein" evidence="4">
    <location>
        <begin position="248"/>
        <end position="440"/>
    </location>
</feature>
<evidence type="ECO:0000256" key="3">
    <source>
        <dbReference type="SAM" id="Phobius"/>
    </source>
</evidence>
<sequence>MGYDIGPRIGIKGEAEFTAQLKKINNTLRECGSEMNALSGKFAENEKSQEALIAKTKVLQKQYDAQKEKSKLYEQQMEKETAKLKELADAVKKAADESGKNSAEAVKAENAFNKQAETVSKLKVAMNETEAYIGKLENSIKENNTALDEMENGTRDAATGLSTLKDSADETGEKLDEMSSKLSAGNMMEATEKLSSAGEKIQDLGSKAVESFTSIEDATKKVNARFDETGAAADANARVIKNVYESGLGDSMDNVAEAVITVKDNIKDLNEQDLQDVTSQALILENTYGIDMSESIRGVAQLMNQFDMTATEAMDHLVAGTQKGLDKTNELGDNVTEYSPKFAQAGYSASEYFQLLENGSQGGAYNLDKINDAINEVTNKLADGSIEGSLDIYSEKTQELFKQWKDGNGSQKEVIDSIVADVQNCTNQQEKLNLATTAFGTLSEDGSTKFIESLTSVGNSFDNVTGKAQQLNDNTTTSSQRMEAAWRKVQDAFSGVGEKVADIILNLEPVAEKVADVVSAFADLPAPVQTAIIAVGALLVAISKIAPIISAIKGLGIVSSLGSFGGLLTGTVVPAIGGALAAAAPVILVIAGIAAAIAGVVLVIQNWDSITAAAKETIGPAIDAIGGFFSGMAEKIGGAIESAKQSCEDMKQKASDMKDGVVEKVETLKSNFTEKVESMKTAASEKWESIKTSTKDKFDGVKETIGISINTALSNTKTALTNMKQSYDSAGGGIKGVVAAMMTGIKSKFQIEYNAINTLTGGRLDSVKSAFESKLGSAKTIVGNKLSQIKSAFSSLNLRFPSISIPHIKLPHFRINGGFSLKPPKVPTFGVSWYKEGGILKGAQIFGQMGNTFLGGGEAGAEAVLPLRTFYQNLGDKIESAMERVMQRYGMGQTSQPVYVGVYLGNKEFKDYVVEVSQHGLTERSRDISKLKGK</sequence>
<feature type="transmembrane region" description="Helical" evidence="3">
    <location>
        <begin position="554"/>
        <end position="576"/>
    </location>
</feature>
<comment type="caution">
    <text evidence="5">The sequence shown here is derived from an EMBL/GenBank/DDBJ whole genome shotgun (WGS) entry which is preliminary data.</text>
</comment>
<feature type="coiled-coil region" evidence="2">
    <location>
        <begin position="63"/>
        <end position="97"/>
    </location>
</feature>
<dbReference type="RefSeq" id="WP_117614094.1">
    <property type="nucleotide sequence ID" value="NZ_QSVQ01000020.1"/>
</dbReference>
<keyword evidence="3" id="KW-0472">Membrane</keyword>
<organism evidence="5 6">
    <name type="scientific">Dorea formicigenerans</name>
    <dbReference type="NCBI Taxonomy" id="39486"/>
    <lineage>
        <taxon>Bacteria</taxon>
        <taxon>Bacillati</taxon>
        <taxon>Bacillota</taxon>
        <taxon>Clostridia</taxon>
        <taxon>Lachnospirales</taxon>
        <taxon>Lachnospiraceae</taxon>
        <taxon>Dorea</taxon>
    </lineage>
</organism>
<keyword evidence="6" id="KW-1185">Reference proteome</keyword>
<dbReference type="Gene3D" id="1.20.120.20">
    <property type="entry name" value="Apolipoprotein"/>
    <property type="match status" value="1"/>
</dbReference>
<keyword evidence="1" id="KW-1188">Viral release from host cell</keyword>
<evidence type="ECO:0000256" key="2">
    <source>
        <dbReference type="SAM" id="Coils"/>
    </source>
</evidence>
<evidence type="ECO:0000313" key="6">
    <source>
        <dbReference type="Proteomes" id="UP000261055"/>
    </source>
</evidence>